<keyword evidence="1" id="KW-0812">Transmembrane</keyword>
<organism evidence="3 4">
    <name type="scientific">Oceanobacillus jordanicus</name>
    <dbReference type="NCBI Taxonomy" id="2867266"/>
    <lineage>
        <taxon>Bacteria</taxon>
        <taxon>Bacillati</taxon>
        <taxon>Bacillota</taxon>
        <taxon>Bacilli</taxon>
        <taxon>Bacillales</taxon>
        <taxon>Bacillaceae</taxon>
        <taxon>Oceanobacillus</taxon>
    </lineage>
</organism>
<keyword evidence="1" id="KW-0472">Membrane</keyword>
<accession>A0AAW5BAP5</accession>
<feature type="domain" description="DUF58" evidence="2">
    <location>
        <begin position="220"/>
        <end position="375"/>
    </location>
</feature>
<feature type="transmembrane region" description="Helical" evidence="1">
    <location>
        <begin position="7"/>
        <end position="27"/>
    </location>
</feature>
<proteinExistence type="predicted"/>
<comment type="caution">
    <text evidence="3">The sequence shown here is derived from an EMBL/GenBank/DDBJ whole genome shotgun (WGS) entry which is preliminary data.</text>
</comment>
<dbReference type="PANTHER" id="PTHR34351">
    <property type="entry name" value="SLR1927 PROTEIN-RELATED"/>
    <property type="match status" value="1"/>
</dbReference>
<dbReference type="RefSeq" id="WP_238022118.1">
    <property type="nucleotide sequence ID" value="NZ_JAIFZM010000023.1"/>
</dbReference>
<dbReference type="Proteomes" id="UP001199631">
    <property type="component" value="Unassembled WGS sequence"/>
</dbReference>
<gene>
    <name evidence="3" type="ORF">K3T81_18540</name>
</gene>
<keyword evidence="4" id="KW-1185">Reference proteome</keyword>
<dbReference type="InterPro" id="IPR002881">
    <property type="entry name" value="DUF58"/>
</dbReference>
<dbReference type="Pfam" id="PF01882">
    <property type="entry name" value="DUF58"/>
    <property type="match status" value="1"/>
</dbReference>
<evidence type="ECO:0000256" key="1">
    <source>
        <dbReference type="SAM" id="Phobius"/>
    </source>
</evidence>
<dbReference type="AlphaFoldDB" id="A0AAW5BAP5"/>
<evidence type="ECO:0000313" key="4">
    <source>
        <dbReference type="Proteomes" id="UP001199631"/>
    </source>
</evidence>
<reference evidence="3 4" key="1">
    <citation type="journal article" date="2022" name="Evol. Bioinform. Online">
        <title>Draft Genome Sequence of Oceanobacillus jordanicus Strain GSFE11, a Halotolerant Plant Growth-Promoting Bacterial Endophyte Isolated From the Jordan Valley.</title>
        <authorList>
            <person name="Alhindi T."/>
            <person name="Albdaiwi R."/>
        </authorList>
    </citation>
    <scope>NUCLEOTIDE SEQUENCE [LARGE SCALE GENOMIC DNA]</scope>
    <source>
        <strain evidence="3 4">GSFE11</strain>
    </source>
</reference>
<dbReference type="EMBL" id="JAIFZM010000023">
    <property type="protein sequence ID" value="MCG3421147.1"/>
    <property type="molecule type" value="Genomic_DNA"/>
</dbReference>
<protein>
    <submittedName>
        <fullName evidence="3">DUF58 domain-containing protein</fullName>
    </submittedName>
</protein>
<evidence type="ECO:0000313" key="3">
    <source>
        <dbReference type="EMBL" id="MCG3421147.1"/>
    </source>
</evidence>
<name>A0AAW5BAP5_9BACI</name>
<feature type="transmembrane region" description="Helical" evidence="1">
    <location>
        <begin position="33"/>
        <end position="53"/>
    </location>
</feature>
<sequence length="422" mass="48790">MKENLKFIGNFAFILFLVVSLFAYAMFQGGFVSWFLFYAFLPFGIYHIGLLLYPMRNWKVSRSLSRHVIQAGDGVDVTIHVKRPFPFPLYYCICEEVFPASLHRIDSRKEKFHFMKNPEKLLSKREIKRIVFPYFKREFELTYSMKQIPRGEHQLHDIRIRTGDVFGMVKKEVVFTVEEQLIAYPNARPVKMEKQISSYGQGSVSSQSLHLKNTNVATGVREYMPGDKFSWIDWKQTAKKNTMITKEFEQEKSTEILLVLDSCFYDDENHISYEALLELAISLMDELYKQGTEVGLLTIGEETVHVPVHNEPTKKELVRQHLTRLQPGGSKPFPLKLKEELIKLDSGSIVILLTSHIDEAFGDTVKKMKQRMKRVVVLYVPTTGNISETERHAIERYRFEGISFCVLSASALATNPLEVSHI</sequence>
<keyword evidence="1" id="KW-1133">Transmembrane helix</keyword>
<evidence type="ECO:0000259" key="2">
    <source>
        <dbReference type="Pfam" id="PF01882"/>
    </source>
</evidence>
<dbReference type="PANTHER" id="PTHR34351:SF2">
    <property type="entry name" value="DUF58 DOMAIN-CONTAINING PROTEIN"/>
    <property type="match status" value="1"/>
</dbReference>